<protein>
    <submittedName>
        <fullName evidence="1">Uncharacterized protein</fullName>
    </submittedName>
</protein>
<evidence type="ECO:0000313" key="1">
    <source>
        <dbReference type="EMBL" id="CAB1419374.1"/>
    </source>
</evidence>
<reference evidence="1" key="1">
    <citation type="submission" date="2020-03" db="EMBL/GenBank/DDBJ databases">
        <authorList>
            <person name="Weist P."/>
        </authorList>
    </citation>
    <scope>NUCLEOTIDE SEQUENCE</scope>
</reference>
<keyword evidence="2" id="KW-1185">Reference proteome</keyword>
<proteinExistence type="predicted"/>
<accession>A0A9N7YCK4</accession>
<comment type="caution">
    <text evidence="1">The sequence shown here is derived from an EMBL/GenBank/DDBJ whole genome shotgun (WGS) entry which is preliminary data.</text>
</comment>
<sequence>MPCRWFKRGGGWGGECYLLTEPDGVEDWAEEGGMMMRKKSFRKSRNLSGGVGHIPATLKDDVINKRCLIEHILLESKPKNTNKVQLSGLTVINGAGWLWQGAWLALDATDETHLQSISTHHPPHKGLVFPPLQCRIIYYSTHHFLVSSRITQPASTRPLQPPPAFTLINSVLPPTIYPSVSASGSEPDFHLNNWVQRLRVNVDAAVVEGLKQLVAILQQQCE</sequence>
<gene>
    <name evidence="1" type="ORF">PLEPLA_LOCUS7205</name>
</gene>
<dbReference type="Proteomes" id="UP001153269">
    <property type="component" value="Unassembled WGS sequence"/>
</dbReference>
<evidence type="ECO:0000313" key="2">
    <source>
        <dbReference type="Proteomes" id="UP001153269"/>
    </source>
</evidence>
<dbReference type="EMBL" id="CADEAL010000386">
    <property type="protein sequence ID" value="CAB1419374.1"/>
    <property type="molecule type" value="Genomic_DNA"/>
</dbReference>
<dbReference type="AlphaFoldDB" id="A0A9N7YCK4"/>
<name>A0A9N7YCK4_PLEPL</name>
<organism evidence="1 2">
    <name type="scientific">Pleuronectes platessa</name>
    <name type="common">European plaice</name>
    <dbReference type="NCBI Taxonomy" id="8262"/>
    <lineage>
        <taxon>Eukaryota</taxon>
        <taxon>Metazoa</taxon>
        <taxon>Chordata</taxon>
        <taxon>Craniata</taxon>
        <taxon>Vertebrata</taxon>
        <taxon>Euteleostomi</taxon>
        <taxon>Actinopterygii</taxon>
        <taxon>Neopterygii</taxon>
        <taxon>Teleostei</taxon>
        <taxon>Neoteleostei</taxon>
        <taxon>Acanthomorphata</taxon>
        <taxon>Carangaria</taxon>
        <taxon>Pleuronectiformes</taxon>
        <taxon>Pleuronectoidei</taxon>
        <taxon>Pleuronectidae</taxon>
        <taxon>Pleuronectes</taxon>
    </lineage>
</organism>